<dbReference type="Gramene" id="ERN15655">
    <property type="protein sequence ID" value="ERN15655"/>
    <property type="gene ID" value="AMTR_s00048p00204370"/>
</dbReference>
<dbReference type="EMBL" id="KI392502">
    <property type="protein sequence ID" value="ERN15655.1"/>
    <property type="molecule type" value="Genomic_DNA"/>
</dbReference>
<evidence type="ECO:0000313" key="2">
    <source>
        <dbReference type="Proteomes" id="UP000017836"/>
    </source>
</evidence>
<organism evidence="1 2">
    <name type="scientific">Amborella trichopoda</name>
    <dbReference type="NCBI Taxonomy" id="13333"/>
    <lineage>
        <taxon>Eukaryota</taxon>
        <taxon>Viridiplantae</taxon>
        <taxon>Streptophyta</taxon>
        <taxon>Embryophyta</taxon>
        <taxon>Tracheophyta</taxon>
        <taxon>Spermatophyta</taxon>
        <taxon>Magnoliopsida</taxon>
        <taxon>Amborellales</taxon>
        <taxon>Amborellaceae</taxon>
        <taxon>Amborella</taxon>
    </lineage>
</organism>
<dbReference type="HOGENOM" id="CLU_2041207_0_0_1"/>
<proteinExistence type="predicted"/>
<sequence length="121" mass="13529">MEKTIIFDFNLTLPITGELLLLMNSVRDTSKEVKEAQAAAMLSAVRAEMSWALNQMKREVIMDLEVKMVGVETIKAIDSEIAALTLEIMKNDIDKKLLVSCDHFGVSLLPLSLSQWFVNEG</sequence>
<name>U5D097_AMBTC</name>
<dbReference type="Proteomes" id="UP000017836">
    <property type="component" value="Unassembled WGS sequence"/>
</dbReference>
<gene>
    <name evidence="1" type="ORF">AMTR_s00048p00204370</name>
</gene>
<keyword evidence="2" id="KW-1185">Reference proteome</keyword>
<dbReference type="STRING" id="13333.U5D097"/>
<protein>
    <submittedName>
        <fullName evidence="1">Uncharacterized protein</fullName>
    </submittedName>
</protein>
<accession>U5D097</accession>
<dbReference type="KEGG" id="atr:18443946"/>
<dbReference type="AlphaFoldDB" id="U5D097"/>
<dbReference type="OrthoDB" id="1995129at2759"/>
<evidence type="ECO:0000313" key="1">
    <source>
        <dbReference type="EMBL" id="ERN15655.1"/>
    </source>
</evidence>
<reference evidence="2" key="1">
    <citation type="journal article" date="2013" name="Science">
        <title>The Amborella genome and the evolution of flowering plants.</title>
        <authorList>
            <consortium name="Amborella Genome Project"/>
        </authorList>
    </citation>
    <scope>NUCLEOTIDE SEQUENCE [LARGE SCALE GENOMIC DNA]</scope>
</reference>